<reference evidence="10 11" key="1">
    <citation type="submission" date="2023-07" db="EMBL/GenBank/DDBJ databases">
        <title>Genomic Encyclopedia of Type Strains, Phase IV (KMG-IV): sequencing the most valuable type-strain genomes for metagenomic binning, comparative biology and taxonomic classification.</title>
        <authorList>
            <person name="Goeker M."/>
        </authorList>
    </citation>
    <scope>NUCLEOTIDE SEQUENCE [LARGE SCALE GENOMIC DNA]</scope>
    <source>
        <strain evidence="10 11">DSM 19619</strain>
    </source>
</reference>
<comment type="subcellular location">
    <subcellularLocation>
        <location evidence="1 8">Cell membrane</location>
        <topology evidence="1 8">Multi-pass membrane protein</topology>
    </subcellularLocation>
</comment>
<dbReference type="PANTHER" id="PTHR42929:SF1">
    <property type="entry name" value="INNER MEMBRANE ABC TRANSPORTER PERMEASE PROTEIN YDCU-RELATED"/>
    <property type="match status" value="1"/>
</dbReference>
<dbReference type="SUPFAM" id="SSF161098">
    <property type="entry name" value="MetI-like"/>
    <property type="match status" value="1"/>
</dbReference>
<keyword evidence="7 8" id="KW-0472">Membrane</keyword>
<evidence type="ECO:0000256" key="3">
    <source>
        <dbReference type="ARBA" id="ARBA00022448"/>
    </source>
</evidence>
<evidence type="ECO:0000256" key="1">
    <source>
        <dbReference type="ARBA" id="ARBA00004651"/>
    </source>
</evidence>
<comment type="caution">
    <text evidence="10">The sequence shown here is derived from an EMBL/GenBank/DDBJ whole genome shotgun (WGS) entry which is preliminary data.</text>
</comment>
<evidence type="ECO:0000256" key="7">
    <source>
        <dbReference type="ARBA" id="ARBA00023136"/>
    </source>
</evidence>
<protein>
    <submittedName>
        <fullName evidence="10">Spermidine/putrescine transport system permease protein</fullName>
    </submittedName>
</protein>
<evidence type="ECO:0000259" key="9">
    <source>
        <dbReference type="PROSITE" id="PS50928"/>
    </source>
</evidence>
<dbReference type="Gene3D" id="1.10.3720.10">
    <property type="entry name" value="MetI-like"/>
    <property type="match status" value="1"/>
</dbReference>
<evidence type="ECO:0000256" key="5">
    <source>
        <dbReference type="ARBA" id="ARBA00022692"/>
    </source>
</evidence>
<dbReference type="PANTHER" id="PTHR42929">
    <property type="entry name" value="INNER MEMBRANE ABC TRANSPORTER PERMEASE PROTEIN YDCU-RELATED-RELATED"/>
    <property type="match status" value="1"/>
</dbReference>
<gene>
    <name evidence="10" type="ORF">QO011_002876</name>
</gene>
<evidence type="ECO:0000256" key="2">
    <source>
        <dbReference type="ARBA" id="ARBA00007069"/>
    </source>
</evidence>
<dbReference type="Pfam" id="PF00528">
    <property type="entry name" value="BPD_transp_1"/>
    <property type="match status" value="1"/>
</dbReference>
<feature type="transmembrane region" description="Helical" evidence="8">
    <location>
        <begin position="33"/>
        <end position="59"/>
    </location>
</feature>
<organism evidence="10 11">
    <name type="scientific">Labrys wisconsinensis</name>
    <dbReference type="NCBI Taxonomy" id="425677"/>
    <lineage>
        <taxon>Bacteria</taxon>
        <taxon>Pseudomonadati</taxon>
        <taxon>Pseudomonadota</taxon>
        <taxon>Alphaproteobacteria</taxon>
        <taxon>Hyphomicrobiales</taxon>
        <taxon>Xanthobacteraceae</taxon>
        <taxon>Labrys</taxon>
    </lineage>
</organism>
<feature type="transmembrane region" description="Helical" evidence="8">
    <location>
        <begin position="96"/>
        <end position="117"/>
    </location>
</feature>
<dbReference type="PROSITE" id="PS50928">
    <property type="entry name" value="ABC_TM1"/>
    <property type="match status" value="1"/>
</dbReference>
<feature type="domain" description="ABC transmembrane type-1" evidence="9">
    <location>
        <begin position="92"/>
        <end position="299"/>
    </location>
</feature>
<evidence type="ECO:0000313" key="10">
    <source>
        <dbReference type="EMBL" id="MDQ0469860.1"/>
    </source>
</evidence>
<evidence type="ECO:0000313" key="11">
    <source>
        <dbReference type="Proteomes" id="UP001242480"/>
    </source>
</evidence>
<dbReference type="CDD" id="cd06261">
    <property type="entry name" value="TM_PBP2"/>
    <property type="match status" value="1"/>
</dbReference>
<keyword evidence="11" id="KW-1185">Reference proteome</keyword>
<feature type="transmembrane region" description="Helical" evidence="8">
    <location>
        <begin position="222"/>
        <end position="247"/>
    </location>
</feature>
<keyword evidence="3 8" id="KW-0813">Transport</keyword>
<feature type="transmembrane region" description="Helical" evidence="8">
    <location>
        <begin position="129"/>
        <end position="147"/>
    </location>
</feature>
<keyword evidence="4" id="KW-1003">Cell membrane</keyword>
<proteinExistence type="inferred from homology"/>
<dbReference type="EMBL" id="JAUSVX010000004">
    <property type="protein sequence ID" value="MDQ0469860.1"/>
    <property type="molecule type" value="Genomic_DNA"/>
</dbReference>
<evidence type="ECO:0000256" key="8">
    <source>
        <dbReference type="RuleBase" id="RU363032"/>
    </source>
</evidence>
<feature type="transmembrane region" description="Helical" evidence="8">
    <location>
        <begin position="176"/>
        <end position="201"/>
    </location>
</feature>
<keyword evidence="6 8" id="KW-1133">Transmembrane helix</keyword>
<comment type="similarity">
    <text evidence="2">Belongs to the binding-protein-dependent transport system permease family. CysTW subfamily.</text>
</comment>
<accession>A0ABU0J8D3</accession>
<keyword evidence="5 8" id="KW-0812">Transmembrane</keyword>
<dbReference type="InterPro" id="IPR000515">
    <property type="entry name" value="MetI-like"/>
</dbReference>
<evidence type="ECO:0000256" key="4">
    <source>
        <dbReference type="ARBA" id="ARBA00022475"/>
    </source>
</evidence>
<feature type="transmembrane region" description="Helical" evidence="8">
    <location>
        <begin position="280"/>
        <end position="303"/>
    </location>
</feature>
<dbReference type="RefSeq" id="WP_307273006.1">
    <property type="nucleotide sequence ID" value="NZ_JAUSVX010000004.1"/>
</dbReference>
<name>A0ABU0J8D3_9HYPH</name>
<dbReference type="InterPro" id="IPR035906">
    <property type="entry name" value="MetI-like_sf"/>
</dbReference>
<evidence type="ECO:0000256" key="6">
    <source>
        <dbReference type="ARBA" id="ARBA00022989"/>
    </source>
</evidence>
<dbReference type="Proteomes" id="UP001242480">
    <property type="component" value="Unassembled WGS sequence"/>
</dbReference>
<sequence length="310" mass="33330">MSNIAADSAGAVARAAPSGRLASMTGGARRAQAIVGLTGGAYIVLLVTVLLPLAAMLYFSVLTVAPIGGRVAQFTLKHYTDFFTKPLYWINAWRSLTLGFTVTLTCFVLGYPAALLLAKFVRNRWREALLLLIVLPFWSNGLVRTFSWTMVLTNNGLVAQGLRAIWPGAPSLDLMYSYAAIVVGLVHAYLPYMILTCYVSLQAIDDSLAEAARSLGASSFTVFRRITLPLSLPGVVAGVVLIFVPVIGSFMEPRILGGQQAIMLGTLIENQFTASFNWPLGAALGFIMLAIVLILMGLCAPVLKKHMTLS</sequence>